<keyword evidence="2" id="KW-0812">Transmembrane</keyword>
<evidence type="ECO:0000256" key="2">
    <source>
        <dbReference type="SAM" id="Phobius"/>
    </source>
</evidence>
<dbReference type="InterPro" id="IPR036770">
    <property type="entry name" value="Ankyrin_rpt-contain_sf"/>
</dbReference>
<dbReference type="Gene3D" id="1.25.40.20">
    <property type="entry name" value="Ankyrin repeat-containing domain"/>
    <property type="match status" value="2"/>
</dbReference>
<reference evidence="5" key="1">
    <citation type="submission" date="2025-08" db="UniProtKB">
        <authorList>
            <consortium name="RefSeq"/>
        </authorList>
    </citation>
    <scope>IDENTIFICATION</scope>
</reference>
<feature type="compositionally biased region" description="Polar residues" evidence="1">
    <location>
        <begin position="293"/>
        <end position="302"/>
    </location>
</feature>
<keyword evidence="2" id="KW-0472">Membrane</keyword>
<evidence type="ECO:0000313" key="5">
    <source>
        <dbReference type="RefSeq" id="XP_039121445.1"/>
    </source>
</evidence>
<gene>
    <name evidence="5" type="primary">LOC120258160</name>
</gene>
<dbReference type="Pfam" id="PF13962">
    <property type="entry name" value="PGG"/>
    <property type="match status" value="1"/>
</dbReference>
<sequence length="629" mass="71158">MEEYRKIKNAIRKGDLNDLSTYIDKPVNFSGDYLLHVLTASKKTDLVIKLVHMVNAKRLLEARNQLKDTALHVAAATGDLPAAREMILKNKELLSITNKLALEIAQQFSDLIFGRNFRAVTPLHLIATIPQAFRSATQLGFVESLIYACFPLNYESSSKIYSKGITEGDEEKQKMTVPNTTLKDGELLDDETTCCMIKARKLFHNIMEFPAVRWLRLFLIKILKKMFTMVEEIQEQKKNHACVLNLIAYLAKDDKYWDFLEKGKKPQAQGDEKIESIDGHELMDFPHDLATPKSDSIVPSNSQEKKEDENISKEKELVLLSPELEGLISKLSTTLEKIENQKEDETKEDLKPISRWNESPLTLGAKMGLHEFVEKILKVCPESAKSLDTDGRNVLQVAIQHGQVKIVNIIETMVRGSNPLLPSRLLWDIDPKTKNNILHFAAEEKKTVPGDPCALQMQLELGWFERVKKLIPKDLENSRNNNEKTAQELFTENHMQMVKNGKEQLTKMGKTCSVLVVAVMFASSFSIPGDKDSNHNPVFIHKTTFKVFSHAYWIGLSCAATALVLFLSLLTSSYREQDFRRSLPTKYFFANISFFLALVALLVAFSCNMYLSIYGGGASSYKGLGAFHL</sequence>
<evidence type="ECO:0000256" key="1">
    <source>
        <dbReference type="SAM" id="MobiDB-lite"/>
    </source>
</evidence>
<dbReference type="PANTHER" id="PTHR24177">
    <property type="entry name" value="CASKIN"/>
    <property type="match status" value="1"/>
</dbReference>
<feature type="domain" description="PGG" evidence="3">
    <location>
        <begin position="507"/>
        <end position="611"/>
    </location>
</feature>
<dbReference type="GeneID" id="120258160"/>
<dbReference type="SUPFAM" id="SSF48403">
    <property type="entry name" value="Ankyrin repeat"/>
    <property type="match status" value="1"/>
</dbReference>
<dbReference type="RefSeq" id="XP_039121445.1">
    <property type="nucleotide sequence ID" value="XM_039265511.1"/>
</dbReference>
<protein>
    <submittedName>
        <fullName evidence="5">Uncharacterized protein LOC120258160</fullName>
    </submittedName>
</protein>
<keyword evidence="2" id="KW-1133">Transmembrane helix</keyword>
<dbReference type="Proteomes" id="UP001515500">
    <property type="component" value="Chromosome 4"/>
</dbReference>
<evidence type="ECO:0000259" key="3">
    <source>
        <dbReference type="Pfam" id="PF13962"/>
    </source>
</evidence>
<proteinExistence type="predicted"/>
<organism evidence="4 5">
    <name type="scientific">Dioscorea cayennensis subsp. rotundata</name>
    <name type="common">White Guinea yam</name>
    <name type="synonym">Dioscorea rotundata</name>
    <dbReference type="NCBI Taxonomy" id="55577"/>
    <lineage>
        <taxon>Eukaryota</taxon>
        <taxon>Viridiplantae</taxon>
        <taxon>Streptophyta</taxon>
        <taxon>Embryophyta</taxon>
        <taxon>Tracheophyta</taxon>
        <taxon>Spermatophyta</taxon>
        <taxon>Magnoliopsida</taxon>
        <taxon>Liliopsida</taxon>
        <taxon>Dioscoreales</taxon>
        <taxon>Dioscoreaceae</taxon>
        <taxon>Dioscorea</taxon>
    </lineage>
</organism>
<name>A0AB40B2C0_DIOCR</name>
<dbReference type="PANTHER" id="PTHR24177:SF463">
    <property type="entry name" value="OS09G0331600 PROTEIN"/>
    <property type="match status" value="1"/>
</dbReference>
<evidence type="ECO:0000313" key="4">
    <source>
        <dbReference type="Proteomes" id="UP001515500"/>
    </source>
</evidence>
<keyword evidence="4" id="KW-1185">Reference proteome</keyword>
<accession>A0AB40B2C0</accession>
<dbReference type="GO" id="GO:0016020">
    <property type="term" value="C:membrane"/>
    <property type="evidence" value="ECO:0007669"/>
    <property type="project" value="TreeGrafter"/>
</dbReference>
<dbReference type="AlphaFoldDB" id="A0AB40B2C0"/>
<dbReference type="InterPro" id="IPR026961">
    <property type="entry name" value="PGG_dom"/>
</dbReference>
<feature type="transmembrane region" description="Helical" evidence="2">
    <location>
        <begin position="588"/>
        <end position="611"/>
    </location>
</feature>
<feature type="transmembrane region" description="Helical" evidence="2">
    <location>
        <begin position="547"/>
        <end position="567"/>
    </location>
</feature>
<feature type="transmembrane region" description="Helical" evidence="2">
    <location>
        <begin position="508"/>
        <end position="527"/>
    </location>
</feature>
<feature type="region of interest" description="Disordered" evidence="1">
    <location>
        <begin position="291"/>
        <end position="311"/>
    </location>
</feature>